<dbReference type="Gene3D" id="2.10.25.10">
    <property type="entry name" value="Laminin"/>
    <property type="match status" value="1"/>
</dbReference>
<keyword evidence="4 5" id="KW-1015">Disulfide bond</keyword>
<protein>
    <submittedName>
        <fullName evidence="10">EGF-like domain-containing protein</fullName>
    </submittedName>
</protein>
<accession>A0A0R3U0H7</accession>
<feature type="disulfide bond" evidence="5">
    <location>
        <begin position="199"/>
        <end position="208"/>
    </location>
</feature>
<reference evidence="8 9" key="2">
    <citation type="submission" date="2018-11" db="EMBL/GenBank/DDBJ databases">
        <authorList>
            <consortium name="Pathogen Informatics"/>
        </authorList>
    </citation>
    <scope>NUCLEOTIDE SEQUENCE [LARGE SCALE GENOMIC DNA]</scope>
</reference>
<feature type="compositionally biased region" description="Pro residues" evidence="6">
    <location>
        <begin position="327"/>
        <end position="336"/>
    </location>
</feature>
<dbReference type="Proteomes" id="UP000278807">
    <property type="component" value="Unassembled WGS sequence"/>
</dbReference>
<feature type="domain" description="EGF-like" evidence="7">
    <location>
        <begin position="169"/>
        <end position="209"/>
    </location>
</feature>
<dbReference type="EMBL" id="UZAE01015695">
    <property type="protein sequence ID" value="VDO16434.1"/>
    <property type="molecule type" value="Genomic_DNA"/>
</dbReference>
<dbReference type="PANTHER" id="PTHR24049">
    <property type="entry name" value="CRUMBS FAMILY MEMBER"/>
    <property type="match status" value="1"/>
</dbReference>
<dbReference type="GO" id="GO:0005886">
    <property type="term" value="C:plasma membrane"/>
    <property type="evidence" value="ECO:0007669"/>
    <property type="project" value="TreeGrafter"/>
</dbReference>
<keyword evidence="3" id="KW-0677">Repeat</keyword>
<dbReference type="GO" id="GO:0007157">
    <property type="term" value="P:heterophilic cell-cell adhesion via plasma membrane cell adhesion molecules"/>
    <property type="evidence" value="ECO:0007669"/>
    <property type="project" value="TreeGrafter"/>
</dbReference>
<evidence type="ECO:0000313" key="8">
    <source>
        <dbReference type="EMBL" id="VDO16434.1"/>
    </source>
</evidence>
<dbReference type="InterPro" id="IPR051022">
    <property type="entry name" value="Notch_Cell-Fate_Det"/>
</dbReference>
<dbReference type="PROSITE" id="PS50026">
    <property type="entry name" value="EGF_3"/>
    <property type="match status" value="1"/>
</dbReference>
<proteinExistence type="predicted"/>
<comment type="caution">
    <text evidence="5">Lacks conserved residue(s) required for the propagation of feature annotation.</text>
</comment>
<gene>
    <name evidence="8" type="ORF">HNAJ_LOCUS13600</name>
</gene>
<evidence type="ECO:0000313" key="10">
    <source>
        <dbReference type="WBParaSite" id="HNAJ_0001362601-mRNA-1"/>
    </source>
</evidence>
<dbReference type="GO" id="GO:0032991">
    <property type="term" value="C:protein-containing complex"/>
    <property type="evidence" value="ECO:0007669"/>
    <property type="project" value="TreeGrafter"/>
</dbReference>
<evidence type="ECO:0000256" key="4">
    <source>
        <dbReference type="ARBA" id="ARBA00023157"/>
    </source>
</evidence>
<dbReference type="PANTHER" id="PTHR24049:SF22">
    <property type="entry name" value="DROSOPHILA CRUMBS HOMOLOG"/>
    <property type="match status" value="1"/>
</dbReference>
<dbReference type="WBParaSite" id="HNAJ_0001362601-mRNA-1">
    <property type="protein sequence ID" value="HNAJ_0001362601-mRNA-1"/>
    <property type="gene ID" value="HNAJ_0001362601"/>
</dbReference>
<reference evidence="10" key="1">
    <citation type="submission" date="2017-02" db="UniProtKB">
        <authorList>
            <consortium name="WormBaseParasite"/>
        </authorList>
    </citation>
    <scope>IDENTIFICATION</scope>
</reference>
<evidence type="ECO:0000256" key="5">
    <source>
        <dbReference type="PROSITE-ProRule" id="PRU00076"/>
    </source>
</evidence>
<dbReference type="OrthoDB" id="430340at2759"/>
<feature type="region of interest" description="Disordered" evidence="6">
    <location>
        <begin position="309"/>
        <end position="339"/>
    </location>
</feature>
<name>A0A0R3U0H7_RODNA</name>
<keyword evidence="2" id="KW-0732">Signal</keyword>
<sequence length="437" mass="48521">MRGSGVIEGGLDHDRKYVVVDMMSGDVIVRSSSIIEKRRRTEVCGESSDEDVQVADTETGCLWLEFSTGKDLYTLRCSLIWNGMRLHLTRKCEGLRVGTYCRTCFVRFNQGYCDSKGDPVCYPGYYGDECQWERECYNVTCASFASCGRVDKHYACVCDGVSGKRCEEGFDPCAEHVCLHGGTCVPIGEHMNFAKCVNCRGRRGGLHCEEKLNACEYEESQLGHPPCTNGGHCVVSPFNETQFTCLSKLNDDNDEYEYDSIFEQLKCSSTKEVPEIAEEEDNYEPINSTYDGALKSGEAICAVSNEYDEDAEDDGHLDMTLKRPLPSAAPPPAPPPDGDDYEFLCENGPSYKFSSSYLTPLTVITDWMNQLSNEAEMQVSQHEVSLTQEGSIGNSFLKNPRSTLPPRNKPFGASFCINGISATHKNYEDCTHFLGGA</sequence>
<dbReference type="GO" id="GO:0045197">
    <property type="term" value="P:establishment or maintenance of epithelial cell apical/basal polarity"/>
    <property type="evidence" value="ECO:0007669"/>
    <property type="project" value="TreeGrafter"/>
</dbReference>
<evidence type="ECO:0000256" key="6">
    <source>
        <dbReference type="SAM" id="MobiDB-lite"/>
    </source>
</evidence>
<keyword evidence="9" id="KW-1185">Reference proteome</keyword>
<dbReference type="STRING" id="102285.A0A0R3U0H7"/>
<evidence type="ECO:0000256" key="1">
    <source>
        <dbReference type="ARBA" id="ARBA00022536"/>
    </source>
</evidence>
<evidence type="ECO:0000259" key="7">
    <source>
        <dbReference type="PROSITE" id="PS50026"/>
    </source>
</evidence>
<evidence type="ECO:0000256" key="2">
    <source>
        <dbReference type="ARBA" id="ARBA00022729"/>
    </source>
</evidence>
<evidence type="ECO:0000256" key="3">
    <source>
        <dbReference type="ARBA" id="ARBA00022737"/>
    </source>
</evidence>
<keyword evidence="1 5" id="KW-0245">EGF-like domain</keyword>
<organism evidence="10">
    <name type="scientific">Rodentolepis nana</name>
    <name type="common">Dwarf tapeworm</name>
    <name type="synonym">Hymenolepis nana</name>
    <dbReference type="NCBI Taxonomy" id="102285"/>
    <lineage>
        <taxon>Eukaryota</taxon>
        <taxon>Metazoa</taxon>
        <taxon>Spiralia</taxon>
        <taxon>Lophotrochozoa</taxon>
        <taxon>Platyhelminthes</taxon>
        <taxon>Cestoda</taxon>
        <taxon>Eucestoda</taxon>
        <taxon>Cyclophyllidea</taxon>
        <taxon>Hymenolepididae</taxon>
        <taxon>Rodentolepis</taxon>
    </lineage>
</organism>
<evidence type="ECO:0000313" key="9">
    <source>
        <dbReference type="Proteomes" id="UP000278807"/>
    </source>
</evidence>
<dbReference type="AlphaFoldDB" id="A0A0R3U0H7"/>
<dbReference type="InterPro" id="IPR000742">
    <property type="entry name" value="EGF"/>
</dbReference>